<gene>
    <name evidence="2" type="ORF">A0H81_08185</name>
</gene>
<feature type="compositionally biased region" description="Acidic residues" evidence="1">
    <location>
        <begin position="192"/>
        <end position="211"/>
    </location>
</feature>
<evidence type="ECO:0000256" key="1">
    <source>
        <dbReference type="SAM" id="MobiDB-lite"/>
    </source>
</evidence>
<sequence length="221" mass="24716">MNSNAPRYVPIIFLCTIDTIIEVKDYRAKHVPRFRQREKYATNSRMAARSPPVQLSNKLTNTSLDVSLPAPGLVGTALDSGEWVRLFARMAKLESLWVCGSTAHRLPRALTRLGWHEELGDGGGFYGPVESGHTAHFDAATPPHGAQGSRDALKLRLCSCRNVLAEEIQDFDVLELDAEYFGELKIDVDLSELDSSDSEEDYEDYYDDANDTVEWPLGRKP</sequence>
<comment type="caution">
    <text evidence="2">The sequence shown here is derived from an EMBL/GenBank/DDBJ whole genome shotgun (WGS) entry which is preliminary data.</text>
</comment>
<keyword evidence="3" id="KW-1185">Reference proteome</keyword>
<protein>
    <submittedName>
        <fullName evidence="2">Uncharacterized protein</fullName>
    </submittedName>
</protein>
<reference evidence="2 3" key="1">
    <citation type="submission" date="2016-03" db="EMBL/GenBank/DDBJ databases">
        <title>Whole genome sequencing of Grifola frondosa 9006-11.</title>
        <authorList>
            <person name="Min B."/>
            <person name="Park H."/>
            <person name="Kim J.-G."/>
            <person name="Cho H."/>
            <person name="Oh Y.-L."/>
            <person name="Kong W.-S."/>
            <person name="Choi I.-G."/>
        </authorList>
    </citation>
    <scope>NUCLEOTIDE SEQUENCE [LARGE SCALE GENOMIC DNA]</scope>
    <source>
        <strain evidence="2 3">9006-11</strain>
    </source>
</reference>
<dbReference type="AlphaFoldDB" id="A0A1C7M4H3"/>
<feature type="region of interest" description="Disordered" evidence="1">
    <location>
        <begin position="192"/>
        <end position="221"/>
    </location>
</feature>
<accession>A0A1C7M4H3</accession>
<name>A0A1C7M4H3_GRIFR</name>
<dbReference type="Proteomes" id="UP000092993">
    <property type="component" value="Unassembled WGS sequence"/>
</dbReference>
<dbReference type="EMBL" id="LUGG01000010">
    <property type="protein sequence ID" value="OBZ71820.1"/>
    <property type="molecule type" value="Genomic_DNA"/>
</dbReference>
<evidence type="ECO:0000313" key="2">
    <source>
        <dbReference type="EMBL" id="OBZ71820.1"/>
    </source>
</evidence>
<organism evidence="2 3">
    <name type="scientific">Grifola frondosa</name>
    <name type="common">Maitake</name>
    <name type="synonym">Polyporus frondosus</name>
    <dbReference type="NCBI Taxonomy" id="5627"/>
    <lineage>
        <taxon>Eukaryota</taxon>
        <taxon>Fungi</taxon>
        <taxon>Dikarya</taxon>
        <taxon>Basidiomycota</taxon>
        <taxon>Agaricomycotina</taxon>
        <taxon>Agaricomycetes</taxon>
        <taxon>Polyporales</taxon>
        <taxon>Grifolaceae</taxon>
        <taxon>Grifola</taxon>
    </lineage>
</organism>
<proteinExistence type="predicted"/>
<evidence type="ECO:0000313" key="3">
    <source>
        <dbReference type="Proteomes" id="UP000092993"/>
    </source>
</evidence>